<dbReference type="Proteomes" id="UP001186944">
    <property type="component" value="Unassembled WGS sequence"/>
</dbReference>
<feature type="transmembrane region" description="Helical" evidence="4">
    <location>
        <begin position="52"/>
        <end position="77"/>
    </location>
</feature>
<feature type="region of interest" description="Disordered" evidence="3">
    <location>
        <begin position="452"/>
        <end position="506"/>
    </location>
</feature>
<dbReference type="InterPro" id="IPR051962">
    <property type="entry name" value="Cuticlin"/>
</dbReference>
<keyword evidence="1" id="KW-0732">Signal</keyword>
<organism evidence="7 8">
    <name type="scientific">Pinctada imbricata</name>
    <name type="common">Atlantic pearl-oyster</name>
    <name type="synonym">Pinctada martensii</name>
    <dbReference type="NCBI Taxonomy" id="66713"/>
    <lineage>
        <taxon>Eukaryota</taxon>
        <taxon>Metazoa</taxon>
        <taxon>Spiralia</taxon>
        <taxon>Lophotrochozoa</taxon>
        <taxon>Mollusca</taxon>
        <taxon>Bivalvia</taxon>
        <taxon>Autobranchia</taxon>
        <taxon>Pteriomorphia</taxon>
        <taxon>Pterioida</taxon>
        <taxon>Pterioidea</taxon>
        <taxon>Pteriidae</taxon>
        <taxon>Pinctada</taxon>
    </lineage>
</organism>
<name>A0AA89C2J9_PINIB</name>
<dbReference type="PROSITE" id="PS50026">
    <property type="entry name" value="EGF_3"/>
    <property type="match status" value="2"/>
</dbReference>
<dbReference type="AlphaFoldDB" id="A0AA89C2J9"/>
<evidence type="ECO:0000256" key="4">
    <source>
        <dbReference type="SAM" id="Phobius"/>
    </source>
</evidence>
<keyword evidence="8" id="KW-1185">Reference proteome</keyword>
<feature type="domain" description="ZP" evidence="6">
    <location>
        <begin position="176"/>
        <end position="453"/>
    </location>
</feature>
<dbReference type="EMBL" id="VSWD01000003">
    <property type="protein sequence ID" value="KAK3106281.1"/>
    <property type="molecule type" value="Genomic_DNA"/>
</dbReference>
<dbReference type="PROSITE" id="PS00022">
    <property type="entry name" value="EGF_1"/>
    <property type="match status" value="2"/>
</dbReference>
<evidence type="ECO:0000256" key="3">
    <source>
        <dbReference type="SAM" id="MobiDB-lite"/>
    </source>
</evidence>
<keyword evidence="4" id="KW-0812">Transmembrane</keyword>
<evidence type="ECO:0000256" key="2">
    <source>
        <dbReference type="PROSITE-ProRule" id="PRU00076"/>
    </source>
</evidence>
<dbReference type="InterPro" id="IPR001507">
    <property type="entry name" value="ZP_dom"/>
</dbReference>
<dbReference type="Gene3D" id="2.10.25.10">
    <property type="entry name" value="Laminin"/>
    <property type="match status" value="1"/>
</dbReference>
<proteinExistence type="predicted"/>
<evidence type="ECO:0000313" key="8">
    <source>
        <dbReference type="Proteomes" id="UP001186944"/>
    </source>
</evidence>
<feature type="domain" description="EGF-like" evidence="5">
    <location>
        <begin position="132"/>
        <end position="169"/>
    </location>
</feature>
<evidence type="ECO:0000259" key="6">
    <source>
        <dbReference type="PROSITE" id="PS51034"/>
    </source>
</evidence>
<dbReference type="PROSITE" id="PS51034">
    <property type="entry name" value="ZP_2"/>
    <property type="match status" value="1"/>
</dbReference>
<dbReference type="PANTHER" id="PTHR22907">
    <property type="entry name" value="GH04558P"/>
    <property type="match status" value="1"/>
</dbReference>
<feature type="compositionally biased region" description="Gly residues" evidence="3">
    <location>
        <begin position="469"/>
        <end position="485"/>
    </location>
</feature>
<feature type="domain" description="EGF-like" evidence="5">
    <location>
        <begin position="92"/>
        <end position="129"/>
    </location>
</feature>
<accession>A0AA89C2J9</accession>
<dbReference type="InterPro" id="IPR000742">
    <property type="entry name" value="EGF"/>
</dbReference>
<evidence type="ECO:0000313" key="7">
    <source>
        <dbReference type="EMBL" id="KAK3106281.1"/>
    </source>
</evidence>
<protein>
    <submittedName>
        <fullName evidence="7">Uncharacterized protein</fullName>
    </submittedName>
</protein>
<keyword evidence="4" id="KW-1133">Transmembrane helix</keyword>
<evidence type="ECO:0000256" key="1">
    <source>
        <dbReference type="ARBA" id="ARBA00022729"/>
    </source>
</evidence>
<dbReference type="SMART" id="SM00241">
    <property type="entry name" value="ZP"/>
    <property type="match status" value="1"/>
</dbReference>
<keyword evidence="2" id="KW-0245">EGF-like domain</keyword>
<evidence type="ECO:0000259" key="5">
    <source>
        <dbReference type="PROSITE" id="PS50026"/>
    </source>
</evidence>
<feature type="transmembrane region" description="Helical" evidence="4">
    <location>
        <begin position="557"/>
        <end position="583"/>
    </location>
</feature>
<reference evidence="7" key="1">
    <citation type="submission" date="2019-08" db="EMBL/GenBank/DDBJ databases">
        <title>The improved chromosome-level genome for the pearl oyster Pinctada fucata martensii using PacBio sequencing and Hi-C.</title>
        <authorList>
            <person name="Zheng Z."/>
        </authorList>
    </citation>
    <scope>NUCLEOTIDE SEQUENCE</scope>
    <source>
        <strain evidence="7">ZZ-2019</strain>
        <tissue evidence="7">Adductor muscle</tissue>
    </source>
</reference>
<keyword evidence="4" id="KW-0472">Membrane</keyword>
<dbReference type="PANTHER" id="PTHR22907:SF46">
    <property type="entry name" value="ZP DOMAIN-CONTAINING PROTEIN"/>
    <property type="match status" value="1"/>
</dbReference>
<dbReference type="PROSITE" id="PS01186">
    <property type="entry name" value="EGF_2"/>
    <property type="match status" value="1"/>
</dbReference>
<feature type="compositionally biased region" description="Low complexity" evidence="3">
    <location>
        <begin position="486"/>
        <end position="496"/>
    </location>
</feature>
<feature type="disulfide bond" evidence="2">
    <location>
        <begin position="119"/>
        <end position="128"/>
    </location>
</feature>
<feature type="disulfide bond" evidence="2">
    <location>
        <begin position="159"/>
        <end position="168"/>
    </location>
</feature>
<keyword evidence="2" id="KW-1015">Disulfide bond</keyword>
<gene>
    <name evidence="7" type="ORF">FSP39_016753</name>
</gene>
<dbReference type="SMART" id="SM00181">
    <property type="entry name" value="EGF"/>
    <property type="match status" value="2"/>
</dbReference>
<comment type="caution">
    <text evidence="2">Lacks conserved residue(s) required for the propagation of feature annotation.</text>
</comment>
<sequence length="612" mass="66648">MYTTLPYDKMNDQVREDRARPPVLSECQADSSCDNIHELVAAEHGLYYVRPLFISIYIFICVAWAPTFCGLVCVWSSDNEEVVLHHNFHSQKLFHCRTPGESGCLNGGTCDFATGKCNCQDGFEGHDCGLETAAKCPPDVDSPCGEFGTCYGDTRQCYCQYAYIGETCNVPRVFTDCMGTGLLMEVSVPEAFIGEISMKKDGNDEIVNHVATPECTFNEEASDVPGFKKLVYTLPFDGSGECDNASLTVHDDKPDANDITYETAAVQTFSKIVVTQLDHYLVFLCTHKASNFTMFAKLDAVKLDEKDNLRKKETDKTYSPVRFSVNDDKGEPLTKALFVGDPFSLFFYLNDDSVYKALRIEVCTANDTSGAKPVVFKFIDQGCPTIEAGSIMQDPYGQVLTTYSAPEGATTPASRLDLLAFKFKSGPNVGFNCKVKICKAGDEAACNPGCGRPEEAPTEAGSLAPGNEAGAGGEAAGTEGGGEGGTTVEVGGTVEGAVRRRRKRRSSGTELEETFSAILQVVDPSEEAQKELIIRTQKDKPQPKAPTSSECFRSEDILIVIVVMSALVFILLVACFVLSISIIRARNRVIKYDDNSGSSSPRFFIPRAIVKA</sequence>
<comment type="caution">
    <text evidence="7">The sequence shown here is derived from an EMBL/GenBank/DDBJ whole genome shotgun (WGS) entry which is preliminary data.</text>
</comment>